<dbReference type="OrthoDB" id="7859107at2"/>
<dbReference type="RefSeq" id="WP_091302879.1">
    <property type="nucleotide sequence ID" value="NZ_FOCE01000009.1"/>
</dbReference>
<sequence length="63" mass="7310">MLLLIPLLALAVFLFLWLSRRGSSLTRQCLWREHRAEDLWRCAACGAICHPEKGAPRHCLRPR</sequence>
<dbReference type="EMBL" id="FOCE01000009">
    <property type="protein sequence ID" value="SEN92926.1"/>
    <property type="molecule type" value="Genomic_DNA"/>
</dbReference>
<organism evidence="1 2">
    <name type="scientific">Gemmobacter aquatilis</name>
    <dbReference type="NCBI Taxonomy" id="933059"/>
    <lineage>
        <taxon>Bacteria</taxon>
        <taxon>Pseudomonadati</taxon>
        <taxon>Pseudomonadota</taxon>
        <taxon>Alphaproteobacteria</taxon>
        <taxon>Rhodobacterales</taxon>
        <taxon>Paracoccaceae</taxon>
        <taxon>Gemmobacter</taxon>
    </lineage>
</organism>
<evidence type="ECO:0000313" key="1">
    <source>
        <dbReference type="EMBL" id="SEN92926.1"/>
    </source>
</evidence>
<name>A0A1H8KK35_9RHOB</name>
<evidence type="ECO:0000313" key="2">
    <source>
        <dbReference type="Proteomes" id="UP000198761"/>
    </source>
</evidence>
<reference evidence="1 2" key="1">
    <citation type="submission" date="2016-10" db="EMBL/GenBank/DDBJ databases">
        <authorList>
            <person name="de Groot N.N."/>
        </authorList>
    </citation>
    <scope>NUCLEOTIDE SEQUENCE [LARGE SCALE GENOMIC DNA]</scope>
    <source>
        <strain evidence="1 2">DSM 3857</strain>
    </source>
</reference>
<proteinExistence type="predicted"/>
<gene>
    <name evidence="1" type="ORF">SAMN04488103_109104</name>
</gene>
<dbReference type="AlphaFoldDB" id="A0A1H8KK35"/>
<keyword evidence="2" id="KW-1185">Reference proteome</keyword>
<dbReference type="Proteomes" id="UP000198761">
    <property type="component" value="Unassembled WGS sequence"/>
</dbReference>
<accession>A0A1H8KK35</accession>
<dbReference type="STRING" id="933059.SAMN04488103_109104"/>
<protein>
    <submittedName>
        <fullName evidence="1">Uncharacterized protein</fullName>
    </submittedName>
</protein>